<dbReference type="Gene3D" id="1.10.10.10">
    <property type="entry name" value="Winged helix-like DNA-binding domain superfamily/Winged helix DNA-binding domain"/>
    <property type="match status" value="1"/>
</dbReference>
<accession>A0A838BN32</accession>
<comment type="similarity">
    <text evidence="1">Belongs to the LysR transcriptional regulatory family.</text>
</comment>
<evidence type="ECO:0000256" key="4">
    <source>
        <dbReference type="ARBA" id="ARBA00023163"/>
    </source>
</evidence>
<evidence type="ECO:0000259" key="5">
    <source>
        <dbReference type="PROSITE" id="PS50931"/>
    </source>
</evidence>
<dbReference type="EMBL" id="JACDXJ010000001">
    <property type="protein sequence ID" value="MBA1156262.1"/>
    <property type="molecule type" value="Genomic_DNA"/>
</dbReference>
<dbReference type="PANTHER" id="PTHR30537">
    <property type="entry name" value="HTH-TYPE TRANSCRIPTIONAL REGULATOR"/>
    <property type="match status" value="1"/>
</dbReference>
<dbReference type="InterPro" id="IPR036388">
    <property type="entry name" value="WH-like_DNA-bd_sf"/>
</dbReference>
<protein>
    <submittedName>
        <fullName evidence="6">LysR family transcriptional regulator</fullName>
    </submittedName>
</protein>
<evidence type="ECO:0000313" key="7">
    <source>
        <dbReference type="Proteomes" id="UP000572984"/>
    </source>
</evidence>
<feature type="domain" description="HTH lysR-type" evidence="5">
    <location>
        <begin position="5"/>
        <end position="62"/>
    </location>
</feature>
<dbReference type="Pfam" id="PF00126">
    <property type="entry name" value="HTH_1"/>
    <property type="match status" value="1"/>
</dbReference>
<keyword evidence="7" id="KW-1185">Reference proteome</keyword>
<dbReference type="AlphaFoldDB" id="A0A838BN32"/>
<evidence type="ECO:0000256" key="1">
    <source>
        <dbReference type="ARBA" id="ARBA00009437"/>
    </source>
</evidence>
<gene>
    <name evidence="6" type="ORF">H0S73_09000</name>
</gene>
<dbReference type="PROSITE" id="PS50931">
    <property type="entry name" value="HTH_LYSR"/>
    <property type="match status" value="1"/>
</dbReference>
<reference evidence="6 7" key="1">
    <citation type="submission" date="2020-07" db="EMBL/GenBank/DDBJ databases">
        <title>Draft genome and description of Microvirga mediterraneensis Marseille-Q2068 sp. nov.</title>
        <authorList>
            <person name="Boxberger M."/>
        </authorList>
    </citation>
    <scope>NUCLEOTIDE SEQUENCE [LARGE SCALE GENOMIC DNA]</scope>
    <source>
        <strain evidence="6 7">Marseille-Q2068</strain>
    </source>
</reference>
<dbReference type="SUPFAM" id="SSF46785">
    <property type="entry name" value="Winged helix' DNA-binding domain"/>
    <property type="match status" value="1"/>
</dbReference>
<dbReference type="InterPro" id="IPR036390">
    <property type="entry name" value="WH_DNA-bd_sf"/>
</dbReference>
<dbReference type="InterPro" id="IPR005119">
    <property type="entry name" value="LysR_subst-bd"/>
</dbReference>
<dbReference type="InterPro" id="IPR058163">
    <property type="entry name" value="LysR-type_TF_proteobact-type"/>
</dbReference>
<dbReference type="GO" id="GO:0006351">
    <property type="term" value="P:DNA-templated transcription"/>
    <property type="evidence" value="ECO:0007669"/>
    <property type="project" value="TreeGrafter"/>
</dbReference>
<dbReference type="InterPro" id="IPR000847">
    <property type="entry name" value="LysR_HTH_N"/>
</dbReference>
<organism evidence="6 7">
    <name type="scientific">Microvirga mediterraneensis</name>
    <dbReference type="NCBI Taxonomy" id="2754695"/>
    <lineage>
        <taxon>Bacteria</taxon>
        <taxon>Pseudomonadati</taxon>
        <taxon>Pseudomonadota</taxon>
        <taxon>Alphaproteobacteria</taxon>
        <taxon>Hyphomicrobiales</taxon>
        <taxon>Methylobacteriaceae</taxon>
        <taxon>Microvirga</taxon>
    </lineage>
</organism>
<evidence type="ECO:0000256" key="2">
    <source>
        <dbReference type="ARBA" id="ARBA00023015"/>
    </source>
</evidence>
<dbReference type="Proteomes" id="UP000572984">
    <property type="component" value="Unassembled WGS sequence"/>
</dbReference>
<dbReference type="GO" id="GO:0043565">
    <property type="term" value="F:sequence-specific DNA binding"/>
    <property type="evidence" value="ECO:0007669"/>
    <property type="project" value="TreeGrafter"/>
</dbReference>
<evidence type="ECO:0000256" key="3">
    <source>
        <dbReference type="ARBA" id="ARBA00023125"/>
    </source>
</evidence>
<comment type="caution">
    <text evidence="6">The sequence shown here is derived from an EMBL/GenBank/DDBJ whole genome shotgun (WGS) entry which is preliminary data.</text>
</comment>
<keyword evidence="2" id="KW-0805">Transcription regulation</keyword>
<keyword evidence="4" id="KW-0804">Transcription</keyword>
<dbReference type="CDD" id="cd08432">
    <property type="entry name" value="PBP2_GcdR_TrpI_HvrB_AmpR_like"/>
    <property type="match status" value="1"/>
</dbReference>
<dbReference type="SUPFAM" id="SSF53850">
    <property type="entry name" value="Periplasmic binding protein-like II"/>
    <property type="match status" value="1"/>
</dbReference>
<name>A0A838BN32_9HYPH</name>
<evidence type="ECO:0000313" key="6">
    <source>
        <dbReference type="EMBL" id="MBA1156262.1"/>
    </source>
</evidence>
<dbReference type="RefSeq" id="WP_181051837.1">
    <property type="nucleotide sequence ID" value="NZ_JACDXJ010000001.1"/>
</dbReference>
<proteinExistence type="inferred from homology"/>
<sequence>MKKLPPLNALRAFESAARHLSFRLAAAELGVTPTAISHQIRLLEESCGQSLFRRRPRPLCLTAAGELLFPVLRNGFDAFAAALASLPGDLTGETLRVTTPNAFASRWLVPRLPKWRDAQPQIALEVIGTDRVLNLASGEADVAIRYARHVPPDHIAHELLRDSYFPVCRPELLPGGKPLTELADMCRLPRIHYDWMKMDSESPIWRRWWRAAREQVPNLPRDAETCQVSFREEAHAIAAVLAGQGVAICSDTILAPELGRGELVKAHQLSLPGLSYYLIHRPEHRRKALIAQFASWLRSTI</sequence>
<keyword evidence="3" id="KW-0238">DNA-binding</keyword>
<dbReference type="PANTHER" id="PTHR30537:SF26">
    <property type="entry name" value="GLYCINE CLEAVAGE SYSTEM TRANSCRIPTIONAL ACTIVATOR"/>
    <property type="match status" value="1"/>
</dbReference>
<dbReference type="Gene3D" id="3.40.190.10">
    <property type="entry name" value="Periplasmic binding protein-like II"/>
    <property type="match status" value="2"/>
</dbReference>
<dbReference type="GO" id="GO:0003700">
    <property type="term" value="F:DNA-binding transcription factor activity"/>
    <property type="evidence" value="ECO:0007669"/>
    <property type="project" value="InterPro"/>
</dbReference>
<dbReference type="Pfam" id="PF03466">
    <property type="entry name" value="LysR_substrate"/>
    <property type="match status" value="1"/>
</dbReference>